<sequence length="93" mass="10165">MKTATIPSLRVDPELRAAAESVLQEGETLSAFVESSLRRQVEYRTTQAEFIARGLASLAEAERTGRYHSSEDVLAMLKAKLDAAKAARAAKEQ</sequence>
<keyword evidence="2" id="KW-1185">Reference proteome</keyword>
<dbReference type="Proteomes" id="UP000287687">
    <property type="component" value="Unassembled WGS sequence"/>
</dbReference>
<accession>A0A444LGT2</accession>
<evidence type="ECO:0000313" key="2">
    <source>
        <dbReference type="Proteomes" id="UP000287687"/>
    </source>
</evidence>
<dbReference type="EMBL" id="SBIP01000003">
    <property type="protein sequence ID" value="RWX77280.1"/>
    <property type="molecule type" value="Genomic_DNA"/>
</dbReference>
<reference evidence="1 2" key="1">
    <citation type="submission" date="2019-01" db="EMBL/GenBank/DDBJ databases">
        <title>The draft genome of Rhizobium sp. 24NR.</title>
        <authorList>
            <person name="Liu L."/>
            <person name="Liang L."/>
            <person name="Shi S."/>
            <person name="Xu L."/>
            <person name="Wang X."/>
            <person name="Li L."/>
            <person name="Zhang X."/>
        </authorList>
    </citation>
    <scope>NUCLEOTIDE SEQUENCE [LARGE SCALE GENOMIC DNA]</scope>
    <source>
        <strain evidence="1 2">24NR</strain>
    </source>
</reference>
<proteinExistence type="predicted"/>
<dbReference type="AlphaFoldDB" id="A0A444LGT2"/>
<dbReference type="OrthoDB" id="8400336at2"/>
<gene>
    <name evidence="1" type="ORF">EPK99_16735</name>
</gene>
<organism evidence="1 2">
    <name type="scientific">Neorhizobium lilium</name>
    <dbReference type="NCBI Taxonomy" id="2503024"/>
    <lineage>
        <taxon>Bacteria</taxon>
        <taxon>Pseudomonadati</taxon>
        <taxon>Pseudomonadota</taxon>
        <taxon>Alphaproteobacteria</taxon>
        <taxon>Hyphomicrobiales</taxon>
        <taxon>Rhizobiaceae</taxon>
        <taxon>Rhizobium/Agrobacterium group</taxon>
        <taxon>Neorhizobium</taxon>
    </lineage>
</organism>
<comment type="caution">
    <text evidence="1">The sequence shown here is derived from an EMBL/GenBank/DDBJ whole genome shotgun (WGS) entry which is preliminary data.</text>
</comment>
<name>A0A444LGT2_9HYPH</name>
<dbReference type="RefSeq" id="WP_128444193.1">
    <property type="nucleotide sequence ID" value="NZ_SBIP01000003.1"/>
</dbReference>
<protein>
    <submittedName>
        <fullName evidence="1">Prevent-host-death protein</fullName>
    </submittedName>
</protein>
<evidence type="ECO:0000313" key="1">
    <source>
        <dbReference type="EMBL" id="RWX77280.1"/>
    </source>
</evidence>
<dbReference type="NCBIfam" id="NF041551">
    <property type="entry name" value="YlcI_YnfO_N"/>
    <property type="match status" value="1"/>
</dbReference>